<accession>A0A939PE84</accession>
<name>A0A939PE84_9ACTN</name>
<feature type="domain" description="EF-hand" evidence="3">
    <location>
        <begin position="59"/>
        <end position="94"/>
    </location>
</feature>
<dbReference type="Proteomes" id="UP000669179">
    <property type="component" value="Unassembled WGS sequence"/>
</dbReference>
<dbReference type="PROSITE" id="PS50222">
    <property type="entry name" value="EF_HAND_2"/>
    <property type="match status" value="3"/>
</dbReference>
<dbReference type="CDD" id="cd00051">
    <property type="entry name" value="EFh"/>
    <property type="match status" value="2"/>
</dbReference>
<evidence type="ECO:0000259" key="3">
    <source>
        <dbReference type="PROSITE" id="PS50222"/>
    </source>
</evidence>
<keyword evidence="5" id="KW-1185">Reference proteome</keyword>
<dbReference type="AlphaFoldDB" id="A0A939PE84"/>
<dbReference type="Gene3D" id="1.10.238.10">
    <property type="entry name" value="EF-hand"/>
    <property type="match status" value="1"/>
</dbReference>
<reference evidence="4" key="1">
    <citation type="submission" date="2021-03" db="EMBL/GenBank/DDBJ databases">
        <authorList>
            <person name="Kanchanasin P."/>
            <person name="Saeng-In P."/>
            <person name="Phongsopitanun W."/>
            <person name="Yuki M."/>
            <person name="Kudo T."/>
            <person name="Ohkuma M."/>
            <person name="Tanasupawat S."/>
        </authorList>
    </citation>
    <scope>NUCLEOTIDE SEQUENCE</scope>
    <source>
        <strain evidence="4">GKU 128</strain>
    </source>
</reference>
<evidence type="ECO:0000256" key="2">
    <source>
        <dbReference type="ARBA" id="ARBA00022737"/>
    </source>
</evidence>
<dbReference type="InterPro" id="IPR002048">
    <property type="entry name" value="EF_hand_dom"/>
</dbReference>
<feature type="domain" description="EF-hand" evidence="3">
    <location>
        <begin position="136"/>
        <end position="171"/>
    </location>
</feature>
<sequence>MTMHAPGLLDGKLTHAFKQLDVNGNGQIELDDLLELGNRVLAALKVSPESADGRALAAAYEQLWSALVREADTNNDGMLSPQEYVAAMRSAFFERHGGFDEAFRPAATITVRLADADGDGVVSPRDFEILLSAFQATPADAEVAFGHLDTDGDGTLSVDEVIEAARHFYAGDDPDAPGNWLFGHIDN</sequence>
<evidence type="ECO:0000256" key="1">
    <source>
        <dbReference type="ARBA" id="ARBA00022723"/>
    </source>
</evidence>
<keyword evidence="1" id="KW-0479">Metal-binding</keyword>
<dbReference type="EMBL" id="JAGEOJ010000003">
    <property type="protein sequence ID" value="MBO2446896.1"/>
    <property type="molecule type" value="Genomic_DNA"/>
</dbReference>
<protein>
    <submittedName>
        <fullName evidence="4">EF-hand domain-containing protein</fullName>
    </submittedName>
</protein>
<dbReference type="InterPro" id="IPR039647">
    <property type="entry name" value="EF_hand_pair_protein_CML-like"/>
</dbReference>
<dbReference type="PROSITE" id="PS00018">
    <property type="entry name" value="EF_HAND_1"/>
    <property type="match status" value="3"/>
</dbReference>
<proteinExistence type="predicted"/>
<dbReference type="SMART" id="SM00054">
    <property type="entry name" value="EFh"/>
    <property type="match status" value="4"/>
</dbReference>
<organism evidence="4 5">
    <name type="scientific">Actinomadura barringtoniae</name>
    <dbReference type="NCBI Taxonomy" id="1427535"/>
    <lineage>
        <taxon>Bacteria</taxon>
        <taxon>Bacillati</taxon>
        <taxon>Actinomycetota</taxon>
        <taxon>Actinomycetes</taxon>
        <taxon>Streptosporangiales</taxon>
        <taxon>Thermomonosporaceae</taxon>
        <taxon>Actinomadura</taxon>
    </lineage>
</organism>
<comment type="caution">
    <text evidence="4">The sequence shown here is derived from an EMBL/GenBank/DDBJ whole genome shotgun (WGS) entry which is preliminary data.</text>
</comment>
<keyword evidence="2" id="KW-0677">Repeat</keyword>
<feature type="domain" description="EF-hand" evidence="3">
    <location>
        <begin position="8"/>
        <end position="43"/>
    </location>
</feature>
<dbReference type="GO" id="GO:0005509">
    <property type="term" value="F:calcium ion binding"/>
    <property type="evidence" value="ECO:0007669"/>
    <property type="project" value="InterPro"/>
</dbReference>
<evidence type="ECO:0000313" key="4">
    <source>
        <dbReference type="EMBL" id="MBO2446896.1"/>
    </source>
</evidence>
<dbReference type="Pfam" id="PF13202">
    <property type="entry name" value="EF-hand_5"/>
    <property type="match status" value="2"/>
</dbReference>
<gene>
    <name evidence="4" type="ORF">J4573_07320</name>
</gene>
<dbReference type="SUPFAM" id="SSF47473">
    <property type="entry name" value="EF-hand"/>
    <property type="match status" value="1"/>
</dbReference>
<dbReference type="PANTHER" id="PTHR10891">
    <property type="entry name" value="EF-HAND CALCIUM-BINDING DOMAIN CONTAINING PROTEIN"/>
    <property type="match status" value="1"/>
</dbReference>
<evidence type="ECO:0000313" key="5">
    <source>
        <dbReference type="Proteomes" id="UP000669179"/>
    </source>
</evidence>
<dbReference type="RefSeq" id="WP_208254520.1">
    <property type="nucleotide sequence ID" value="NZ_JAGEOJ010000003.1"/>
</dbReference>
<dbReference type="InterPro" id="IPR011992">
    <property type="entry name" value="EF-hand-dom_pair"/>
</dbReference>
<dbReference type="Pfam" id="PF13499">
    <property type="entry name" value="EF-hand_7"/>
    <property type="match status" value="1"/>
</dbReference>
<dbReference type="InterPro" id="IPR018247">
    <property type="entry name" value="EF_Hand_1_Ca_BS"/>
</dbReference>